<comment type="caution">
    <text evidence="9">The sequence shown here is derived from an EMBL/GenBank/DDBJ whole genome shotgun (WGS) entry which is preliminary data.</text>
</comment>
<comment type="catalytic activity">
    <reaction evidence="6">
        <text>GTP + H2O = GDP + phosphate + H(+)</text>
        <dbReference type="Rhea" id="RHEA:19669"/>
        <dbReference type="ChEBI" id="CHEBI:15377"/>
        <dbReference type="ChEBI" id="CHEBI:15378"/>
        <dbReference type="ChEBI" id="CHEBI:37565"/>
        <dbReference type="ChEBI" id="CHEBI:43474"/>
        <dbReference type="ChEBI" id="CHEBI:58189"/>
    </reaction>
    <physiologicalReaction direction="left-to-right" evidence="6">
        <dbReference type="Rhea" id="RHEA:19670"/>
    </physiologicalReaction>
</comment>
<dbReference type="Pfam" id="PF00091">
    <property type="entry name" value="Tubulin"/>
    <property type="match status" value="1"/>
</dbReference>
<dbReference type="PANTHER" id="PTHR11588">
    <property type="entry name" value="TUBULIN"/>
    <property type="match status" value="1"/>
</dbReference>
<evidence type="ECO:0000256" key="2">
    <source>
        <dbReference type="ARBA" id="ARBA00022701"/>
    </source>
</evidence>
<keyword evidence="3 7" id="KW-0547">Nucleotide-binding</keyword>
<dbReference type="GO" id="GO:0005874">
    <property type="term" value="C:microtubule"/>
    <property type="evidence" value="ECO:0007669"/>
    <property type="project" value="UniProtKB-KW"/>
</dbReference>
<dbReference type="PRINTS" id="PR01161">
    <property type="entry name" value="TUBULIN"/>
</dbReference>
<dbReference type="Proteomes" id="UP001461498">
    <property type="component" value="Unassembled WGS sequence"/>
</dbReference>
<accession>A0AAW1DED4</accession>
<comment type="function">
    <text evidence="7">Tubulin is the major constituent of microtubules, a cylinder consisting of laterally associated linear protofilaments composed of alpha- and beta-tubulin heterodimers. Microtubules grow by the addition of GTP-tubulin dimers to the microtubule end, where a stabilizing cap forms. Below the cap, tubulin dimers are in GDP-bound state, owing to GTPase activity of alpha-tubulin.</text>
</comment>
<evidence type="ECO:0000256" key="3">
    <source>
        <dbReference type="ARBA" id="ARBA00022741"/>
    </source>
</evidence>
<evidence type="ECO:0000256" key="5">
    <source>
        <dbReference type="ARBA" id="ARBA00023134"/>
    </source>
</evidence>
<comment type="subunit">
    <text evidence="7">Dimer of alpha and beta chains. A typical microtubule is a hollow water-filled tube with an outer diameter of 25 nm and an inner diameter of 15 nM. Alpha-beta heterodimers associate head-to-tail to form protofilaments running lengthwise along the microtubule wall with the beta-tubulin subunit facing the microtubule plus end conferring a structural polarity. Microtubules usually have 13 protofilaments but different protofilament numbers can be found in some organisms and specialized cells.</text>
</comment>
<name>A0AAW1DED4_9HEMI</name>
<dbReference type="GO" id="GO:0005525">
    <property type="term" value="F:GTP binding"/>
    <property type="evidence" value="ECO:0007669"/>
    <property type="project" value="UniProtKB-UniRule"/>
</dbReference>
<feature type="domain" description="Tubulin/FtsZ GTPase" evidence="8">
    <location>
        <begin position="38"/>
        <end position="233"/>
    </location>
</feature>
<evidence type="ECO:0000256" key="7">
    <source>
        <dbReference type="RuleBase" id="RU000352"/>
    </source>
</evidence>
<dbReference type="GO" id="GO:0007017">
    <property type="term" value="P:microtubule-based process"/>
    <property type="evidence" value="ECO:0007669"/>
    <property type="project" value="InterPro"/>
</dbReference>
<evidence type="ECO:0000256" key="6">
    <source>
        <dbReference type="ARBA" id="ARBA00049117"/>
    </source>
</evidence>
<dbReference type="SMART" id="SM00864">
    <property type="entry name" value="Tubulin"/>
    <property type="match status" value="1"/>
</dbReference>
<sequence length="251" mass="28173">MGQAGVQVGNAVWELFCLEHSVYPNGLEAHPTPDKGEAIFFLNPNGKSIPRAVFCDLEPTPIDEIRTGSYRQLFNPDMMVTGKEDAASNFARGYYSIGNQMSDLFMDRVRRCAEICESLQGFAVFRSYGGGTGSGFVANVLNKLKKDFRSPIIEFSIYPSPRISPLIVEPYNTVLTTHATINNVDCSFLFDNEAIYDICAAKLDINEPTYTNLNRLIAQVRLSSFISIILNRTERYLSHNVTDEMPKLVYR</sequence>
<keyword evidence="5 7" id="KW-0342">GTP-binding</keyword>
<dbReference type="InterPro" id="IPR003008">
    <property type="entry name" value="Tubulin_FtsZ_GTPase"/>
</dbReference>
<dbReference type="GO" id="GO:0016787">
    <property type="term" value="F:hydrolase activity"/>
    <property type="evidence" value="ECO:0007669"/>
    <property type="project" value="UniProtKB-KW"/>
</dbReference>
<keyword evidence="10" id="KW-1185">Reference proteome</keyword>
<dbReference type="InterPro" id="IPR036525">
    <property type="entry name" value="Tubulin/FtsZ_GTPase_sf"/>
</dbReference>
<dbReference type="SUPFAM" id="SSF52490">
    <property type="entry name" value="Tubulin nucleotide-binding domain-like"/>
    <property type="match status" value="1"/>
</dbReference>
<reference evidence="9 10" key="1">
    <citation type="submission" date="2022-12" db="EMBL/GenBank/DDBJ databases">
        <title>Chromosome-level genome assembly of true bugs.</title>
        <authorList>
            <person name="Ma L."/>
            <person name="Li H."/>
        </authorList>
    </citation>
    <scope>NUCLEOTIDE SEQUENCE [LARGE SCALE GENOMIC DNA]</scope>
    <source>
        <strain evidence="9">Lab_2022b</strain>
    </source>
</reference>
<gene>
    <name evidence="9" type="ORF">O3M35_006313</name>
</gene>
<dbReference type="AlphaFoldDB" id="A0AAW1DED4"/>
<dbReference type="Gene3D" id="3.40.50.1440">
    <property type="entry name" value="Tubulin/FtsZ, GTPase domain"/>
    <property type="match status" value="1"/>
</dbReference>
<organism evidence="9 10">
    <name type="scientific">Rhynocoris fuscipes</name>
    <dbReference type="NCBI Taxonomy" id="488301"/>
    <lineage>
        <taxon>Eukaryota</taxon>
        <taxon>Metazoa</taxon>
        <taxon>Ecdysozoa</taxon>
        <taxon>Arthropoda</taxon>
        <taxon>Hexapoda</taxon>
        <taxon>Insecta</taxon>
        <taxon>Pterygota</taxon>
        <taxon>Neoptera</taxon>
        <taxon>Paraneoptera</taxon>
        <taxon>Hemiptera</taxon>
        <taxon>Heteroptera</taxon>
        <taxon>Panheteroptera</taxon>
        <taxon>Cimicomorpha</taxon>
        <taxon>Reduviidae</taxon>
        <taxon>Harpactorinae</taxon>
        <taxon>Harpactorini</taxon>
        <taxon>Rhynocoris</taxon>
    </lineage>
</organism>
<evidence type="ECO:0000259" key="8">
    <source>
        <dbReference type="SMART" id="SM00864"/>
    </source>
</evidence>
<keyword evidence="4" id="KW-0378">Hydrolase</keyword>
<dbReference type="InterPro" id="IPR000217">
    <property type="entry name" value="Tubulin"/>
</dbReference>
<comment type="similarity">
    <text evidence="1 7">Belongs to the tubulin family.</text>
</comment>
<evidence type="ECO:0000256" key="4">
    <source>
        <dbReference type="ARBA" id="ARBA00022801"/>
    </source>
</evidence>
<dbReference type="EMBL" id="JAPXFL010000003">
    <property type="protein sequence ID" value="KAK9508852.1"/>
    <property type="molecule type" value="Genomic_DNA"/>
</dbReference>
<protein>
    <recommendedName>
        <fullName evidence="7">Tubulin alpha chain</fullName>
    </recommendedName>
</protein>
<evidence type="ECO:0000313" key="9">
    <source>
        <dbReference type="EMBL" id="KAK9508852.1"/>
    </source>
</evidence>
<dbReference type="InterPro" id="IPR002452">
    <property type="entry name" value="Alpha_tubulin"/>
</dbReference>
<dbReference type="PROSITE" id="PS00227">
    <property type="entry name" value="TUBULIN"/>
    <property type="match status" value="1"/>
</dbReference>
<evidence type="ECO:0000313" key="10">
    <source>
        <dbReference type="Proteomes" id="UP001461498"/>
    </source>
</evidence>
<evidence type="ECO:0000256" key="1">
    <source>
        <dbReference type="ARBA" id="ARBA00009636"/>
    </source>
</evidence>
<dbReference type="InterPro" id="IPR017975">
    <property type="entry name" value="Tubulin_CS"/>
</dbReference>
<dbReference type="GO" id="GO:0005200">
    <property type="term" value="F:structural constituent of cytoskeleton"/>
    <property type="evidence" value="ECO:0007669"/>
    <property type="project" value="InterPro"/>
</dbReference>
<proteinExistence type="inferred from homology"/>
<keyword evidence="2 7" id="KW-0493">Microtubule</keyword>
<dbReference type="PRINTS" id="PR01162">
    <property type="entry name" value="ALPHATUBULIN"/>
</dbReference>